<dbReference type="InterPro" id="IPR011021">
    <property type="entry name" value="Arrestin-like_N"/>
</dbReference>
<dbReference type="GO" id="GO:0015031">
    <property type="term" value="P:protein transport"/>
    <property type="evidence" value="ECO:0007669"/>
    <property type="project" value="TreeGrafter"/>
</dbReference>
<sequence length="398" mass="45281">MGNSETSHSKKKKSGISASQFGDIFIKTDKPYYFSGEVVLGNIYLNVIRDGFPGCGVYLRVLGKEKCKWTETSTSTSTDSEGNTSESTTTYTYTGKSYIYQHKLELHNFESPSLPLGQFVFPFQFQLFSHLPGSYYEKDLAQISYKVKAAVLSKKSTYNCIINSQRLIIREPIRQNKKPLNGQMLVHSQDCCFPSDGACHVNCSIDKLNYLPGDVAYLQIYIDNSSLDEQVNSISILLLNNLTLTDDKGRQKFQNEIVAYKQIQGVPSRSKDKKNVQFILQNNKSPQEIQPSANGRLVNSVYSLQIKVNLDSDSCCGKEDPSIDFPIQIVALVPQIDPIIEEPPNWNPQIFDIQKVYLTDRNKENRIVDNQDESNEQNYKLQSQKRNQIQDMQQQMKE</sequence>
<dbReference type="EMBL" id="CAJJDM010000181">
    <property type="protein sequence ID" value="CAD8116438.1"/>
    <property type="molecule type" value="Genomic_DNA"/>
</dbReference>
<dbReference type="PANTHER" id="PTHR11188:SF17">
    <property type="entry name" value="FI21816P1"/>
    <property type="match status" value="1"/>
</dbReference>
<evidence type="ECO:0000259" key="3">
    <source>
        <dbReference type="Pfam" id="PF02752"/>
    </source>
</evidence>
<reference evidence="4" key="1">
    <citation type="submission" date="2021-01" db="EMBL/GenBank/DDBJ databases">
        <authorList>
            <consortium name="Genoscope - CEA"/>
            <person name="William W."/>
        </authorList>
    </citation>
    <scope>NUCLEOTIDE SEQUENCE</scope>
</reference>
<dbReference type="Proteomes" id="UP000688137">
    <property type="component" value="Unassembled WGS sequence"/>
</dbReference>
<gene>
    <name evidence="4" type="ORF">PPRIM_AZ9-3.1.T1720019</name>
</gene>
<dbReference type="OMA" id="QSYSERM"/>
<keyword evidence="5" id="KW-1185">Reference proteome</keyword>
<dbReference type="GO" id="GO:0005737">
    <property type="term" value="C:cytoplasm"/>
    <property type="evidence" value="ECO:0007669"/>
    <property type="project" value="TreeGrafter"/>
</dbReference>
<accession>A0A8S1QKB4</accession>
<evidence type="ECO:0008006" key="6">
    <source>
        <dbReference type="Google" id="ProtNLM"/>
    </source>
</evidence>
<dbReference type="InterPro" id="IPR050357">
    <property type="entry name" value="Arrestin_domain-protein"/>
</dbReference>
<proteinExistence type="predicted"/>
<comment type="caution">
    <text evidence="4">The sequence shown here is derived from an EMBL/GenBank/DDBJ whole genome shotgun (WGS) entry which is preliminary data.</text>
</comment>
<dbReference type="PANTHER" id="PTHR11188">
    <property type="entry name" value="ARRESTIN DOMAIN CONTAINING PROTEIN"/>
    <property type="match status" value="1"/>
</dbReference>
<dbReference type="AlphaFoldDB" id="A0A8S1QKB4"/>
<dbReference type="Pfam" id="PF02752">
    <property type="entry name" value="Arrestin_C"/>
    <property type="match status" value="1"/>
</dbReference>
<dbReference type="InterPro" id="IPR011022">
    <property type="entry name" value="Arrestin_C-like"/>
</dbReference>
<protein>
    <recommendedName>
        <fullName evidence="6">Arrestin C-terminal-like domain-containing protein</fullName>
    </recommendedName>
</protein>
<feature type="region of interest" description="Disordered" evidence="1">
    <location>
        <begin position="371"/>
        <end position="398"/>
    </location>
</feature>
<evidence type="ECO:0000313" key="4">
    <source>
        <dbReference type="EMBL" id="CAD8116438.1"/>
    </source>
</evidence>
<organism evidence="4 5">
    <name type="scientific">Paramecium primaurelia</name>
    <dbReference type="NCBI Taxonomy" id="5886"/>
    <lineage>
        <taxon>Eukaryota</taxon>
        <taxon>Sar</taxon>
        <taxon>Alveolata</taxon>
        <taxon>Ciliophora</taxon>
        <taxon>Intramacronucleata</taxon>
        <taxon>Oligohymenophorea</taxon>
        <taxon>Peniculida</taxon>
        <taxon>Parameciidae</taxon>
        <taxon>Paramecium</taxon>
    </lineage>
</organism>
<feature type="domain" description="Arrestin-like N-terminal" evidence="2">
    <location>
        <begin position="24"/>
        <end position="156"/>
    </location>
</feature>
<evidence type="ECO:0000259" key="2">
    <source>
        <dbReference type="Pfam" id="PF00339"/>
    </source>
</evidence>
<name>A0A8S1QKB4_PARPR</name>
<dbReference type="Pfam" id="PF00339">
    <property type="entry name" value="Arrestin_N"/>
    <property type="match status" value="1"/>
</dbReference>
<evidence type="ECO:0000313" key="5">
    <source>
        <dbReference type="Proteomes" id="UP000688137"/>
    </source>
</evidence>
<feature type="domain" description="Arrestin C-terminal-like" evidence="3">
    <location>
        <begin position="196"/>
        <end position="330"/>
    </location>
</feature>
<evidence type="ECO:0000256" key="1">
    <source>
        <dbReference type="SAM" id="MobiDB-lite"/>
    </source>
</evidence>
<feature type="compositionally biased region" description="Polar residues" evidence="1">
    <location>
        <begin position="376"/>
        <end position="398"/>
    </location>
</feature>